<sequence>MVKSYLKGADGTLFPLLPKVTTVGRENCDFTIQLPGVDYQHCVIEYSEHDDCFVIQDLNTAQGTYVNDVRVQNAAVRLAPGDHIRFGYNGQPFELQVDSVTQSSIPPVSQRPPVWSQPITLLQEQDIYNGYSTSQYGGPQQGLPHIAYSAAQIQPTATWSHAPTSGPPPLPRPPLRSRPLSAGAARRTGPSVVPVGPPVARTGAAVVGGWVNSPIPRTNSIPDIQLQEKEQRINQLSDELTRLRSVEFDSFRKDTLIQQLQQQNADLQNKVRQEPAVIMGGDMDLSAKLLHLETEVTAKKGEINALREQLSKLQSDRSSSPQLLRQELAERVKEVTQLRTELERVKKDKNITSGLVTQMQRDMSNKDSTISRLTREIEVLKKDIRERDIQMSSSARKTPPKEVPPFLKQYIVKGKESPKAAEENSAREKELVTLRQKFKTAESKVQEQMDTIAGLREELDKTKTQVFTEKDVQRKLQTDLDNTKSQVTDVQRSERVVRVDLEQCQKRIERFRSRVIQVTFSTPGVSVPNKEVSDDDLIEALKKLMEERAKLLSRIKELEGDVVGAQAGKEELLACAEKLRTEMAAALTSVSTGGRLCSVLKQASSVVQSLSTDDQLTWIRDLVVELLDGECGWEQLVEDALETCGVNVKISTDDPGKHIALLYSKWESSLTEKQRLEKLLTDTESANKSELEHKMAAVVSEWEHRLQDAVEKTRLEGEEKLNAAIDEIRAAEGEKRESYVEAERRKINELSASLEQLRQSMTDLQTDHHNKMSEATSVLEQLEEVKRSAQELREELTKQEQLRNEDADKHSAEKQELMGRLDGEVETYKEQIKQHSVTICTMEERLEKLMKKNKDYQEQLSKLRSSKPAPPPKPKVIVQRPREELAALEQVVNALRQENTVLKKEVRDSQDVIMGLRRDLSGASARLSDISGEMSEAQKQEMERNREILTQRGVELTELRQQMAKLSQIIDSQKEEMKSLEGQLSKEKQDSAKHRLGAEENGARLKLLQEELDREKQEQRKQLDLLDQEGRITSELTSMGAQCRGERHQQIISRQREALAELRTKVKTLEQSRPPLPTQDQALQQVVLLKKELAEMRVNQALSEDKVIQSATSLDREIGKARGLITPSNVEADMERSAHRETMDALEASEVSFATLLRAMAASLDLEEIDGLRPMAHIPKDEREALIDAREKACQLLANRIQVLKERIARKDDLLQGYETDLTKLRQSQELADMKSHQVETLANDVRSRAEESQYLRESLNRTRDRLNQEKRLNSAIKQKKTFHLENERSHLSDSTTYKGRHCKVEDPKAEVRKRQQKEIIRRKNYEIKTLRGDLCETEKELYDREKKLSSFQTGLRLERTVEVME</sequence>
<feature type="region of interest" description="Disordered" evidence="2">
    <location>
        <begin position="157"/>
        <end position="196"/>
    </location>
</feature>
<accession>A0ABM1A0T3</accession>
<feature type="coiled-coil region" evidence="1">
    <location>
        <begin position="438"/>
        <end position="465"/>
    </location>
</feature>
<feature type="domain" description="FHA" evidence="3">
    <location>
        <begin position="21"/>
        <end position="71"/>
    </location>
</feature>
<feature type="region of interest" description="Disordered" evidence="2">
    <location>
        <begin position="855"/>
        <end position="875"/>
    </location>
</feature>
<dbReference type="Proteomes" id="UP000694888">
    <property type="component" value="Unplaced"/>
</dbReference>
<keyword evidence="1" id="KW-0175">Coiled coil</keyword>
<dbReference type="Gene3D" id="2.60.200.20">
    <property type="match status" value="1"/>
</dbReference>
<gene>
    <name evidence="5" type="primary">LOC101852179</name>
</gene>
<feature type="region of interest" description="Disordered" evidence="2">
    <location>
        <begin position="977"/>
        <end position="1000"/>
    </location>
</feature>
<keyword evidence="4" id="KW-1185">Reference proteome</keyword>
<evidence type="ECO:0000256" key="2">
    <source>
        <dbReference type="SAM" id="MobiDB-lite"/>
    </source>
</evidence>
<feature type="coiled-coil region" evidence="1">
    <location>
        <begin position="1250"/>
        <end position="1280"/>
    </location>
</feature>
<dbReference type="PROSITE" id="PS50006">
    <property type="entry name" value="FHA_DOMAIN"/>
    <property type="match status" value="1"/>
</dbReference>
<dbReference type="InterPro" id="IPR008984">
    <property type="entry name" value="SMAD_FHA_dom_sf"/>
</dbReference>
<dbReference type="InterPro" id="IPR000253">
    <property type="entry name" value="FHA_dom"/>
</dbReference>
<feature type="compositionally biased region" description="Pro residues" evidence="2">
    <location>
        <begin position="165"/>
        <end position="176"/>
    </location>
</feature>
<evidence type="ECO:0000259" key="3">
    <source>
        <dbReference type="PROSITE" id="PS50006"/>
    </source>
</evidence>
<organism evidence="4 5">
    <name type="scientific">Aplysia californica</name>
    <name type="common">California sea hare</name>
    <dbReference type="NCBI Taxonomy" id="6500"/>
    <lineage>
        <taxon>Eukaryota</taxon>
        <taxon>Metazoa</taxon>
        <taxon>Spiralia</taxon>
        <taxon>Lophotrochozoa</taxon>
        <taxon>Mollusca</taxon>
        <taxon>Gastropoda</taxon>
        <taxon>Heterobranchia</taxon>
        <taxon>Euthyneura</taxon>
        <taxon>Tectipleura</taxon>
        <taxon>Aplysiida</taxon>
        <taxon>Aplysioidea</taxon>
        <taxon>Aplysiidae</taxon>
        <taxon>Aplysia</taxon>
    </lineage>
</organism>
<dbReference type="PANTHER" id="PTHR18853">
    <property type="entry name" value="FORKHEAD-ASSOCIATED DOMAIN-CONTAINING PROTEIN 1-RELATED"/>
    <property type="match status" value="1"/>
</dbReference>
<evidence type="ECO:0000256" key="1">
    <source>
        <dbReference type="SAM" id="Coils"/>
    </source>
</evidence>
<dbReference type="PANTHER" id="PTHR18853:SF10">
    <property type="entry name" value="FHA DOMAIN-CONTAINING PROTEIN"/>
    <property type="match status" value="1"/>
</dbReference>
<dbReference type="GeneID" id="101852179"/>
<reference evidence="5" key="1">
    <citation type="submission" date="2025-08" db="UniProtKB">
        <authorList>
            <consortium name="RefSeq"/>
        </authorList>
    </citation>
    <scope>IDENTIFICATION</scope>
</reference>
<dbReference type="CDD" id="cd22700">
    <property type="entry name" value="FHA_FHAD1"/>
    <property type="match status" value="1"/>
</dbReference>
<evidence type="ECO:0000313" key="4">
    <source>
        <dbReference type="Proteomes" id="UP000694888"/>
    </source>
</evidence>
<feature type="coiled-coil region" evidence="1">
    <location>
        <begin position="226"/>
        <end position="390"/>
    </location>
</feature>
<dbReference type="Pfam" id="PF00498">
    <property type="entry name" value="FHA"/>
    <property type="match status" value="1"/>
</dbReference>
<dbReference type="SMART" id="SM00240">
    <property type="entry name" value="FHA"/>
    <property type="match status" value="1"/>
</dbReference>
<evidence type="ECO:0000313" key="5">
    <source>
        <dbReference type="RefSeq" id="XP_012938501.1"/>
    </source>
</evidence>
<dbReference type="SUPFAM" id="SSF49879">
    <property type="entry name" value="SMAD/FHA domain"/>
    <property type="match status" value="1"/>
</dbReference>
<feature type="region of interest" description="Disordered" evidence="2">
    <location>
        <begin position="789"/>
        <end position="812"/>
    </location>
</feature>
<dbReference type="InterPro" id="IPR052642">
    <property type="entry name" value="CC-FHA_domain"/>
</dbReference>
<proteinExistence type="predicted"/>
<name>A0ABM1A0T3_APLCA</name>
<dbReference type="RefSeq" id="XP_012938501.1">
    <property type="nucleotide sequence ID" value="XM_013083047.2"/>
</dbReference>
<protein>
    <submittedName>
        <fullName evidence="5">Forkhead-associated domain-containing protein 1</fullName>
    </submittedName>
</protein>